<organism evidence="2 3">
    <name type="scientific">Huso huso</name>
    <name type="common">Beluga</name>
    <name type="synonym">Acipenser huso</name>
    <dbReference type="NCBI Taxonomy" id="61971"/>
    <lineage>
        <taxon>Eukaryota</taxon>
        <taxon>Metazoa</taxon>
        <taxon>Chordata</taxon>
        <taxon>Craniata</taxon>
        <taxon>Vertebrata</taxon>
        <taxon>Euteleostomi</taxon>
        <taxon>Actinopterygii</taxon>
        <taxon>Chondrostei</taxon>
        <taxon>Acipenseriformes</taxon>
        <taxon>Acipenseridae</taxon>
        <taxon>Huso</taxon>
    </lineage>
</organism>
<feature type="region of interest" description="Disordered" evidence="1">
    <location>
        <begin position="1"/>
        <end position="130"/>
    </location>
</feature>
<gene>
    <name evidence="2" type="ORF">HHUSO_G13216</name>
</gene>
<keyword evidence="3" id="KW-1185">Reference proteome</keyword>
<proteinExistence type="predicted"/>
<protein>
    <submittedName>
        <fullName evidence="2">Uncharacterized protein</fullName>
    </submittedName>
</protein>
<dbReference type="EMBL" id="JAHFZB010000010">
    <property type="protein sequence ID" value="KAK6485240.1"/>
    <property type="molecule type" value="Genomic_DNA"/>
</dbReference>
<dbReference type="Proteomes" id="UP001369086">
    <property type="component" value="Unassembled WGS sequence"/>
</dbReference>
<name>A0ABR0ZKA6_HUSHU</name>
<accession>A0ABR0ZKA6</accession>
<comment type="caution">
    <text evidence="2">The sequence shown here is derived from an EMBL/GenBank/DDBJ whole genome shotgun (WGS) entry which is preliminary data.</text>
</comment>
<evidence type="ECO:0000313" key="2">
    <source>
        <dbReference type="EMBL" id="KAK6485240.1"/>
    </source>
</evidence>
<feature type="compositionally biased region" description="Basic and acidic residues" evidence="1">
    <location>
        <begin position="48"/>
        <end position="72"/>
    </location>
</feature>
<evidence type="ECO:0000313" key="3">
    <source>
        <dbReference type="Proteomes" id="UP001369086"/>
    </source>
</evidence>
<feature type="compositionally biased region" description="Basic and acidic residues" evidence="1">
    <location>
        <begin position="82"/>
        <end position="95"/>
    </location>
</feature>
<evidence type="ECO:0000256" key="1">
    <source>
        <dbReference type="SAM" id="MobiDB-lite"/>
    </source>
</evidence>
<sequence length="130" mass="14095">MAGGHVEQTSHSWAQIGKGEAGLRLGKRGSGEEGWQGSDWEGVAGLRLGRERQGSDWEGRGRAQIGKERQGSDWEGSGRAQIGKERQGSDWEGRGRAQIGKGEVELRLRRGRQSSDGAVGADEVAKDQLW</sequence>
<reference evidence="2 3" key="1">
    <citation type="submission" date="2021-05" db="EMBL/GenBank/DDBJ databases">
        <authorList>
            <person name="Zahm M."/>
            <person name="Klopp C."/>
            <person name="Cabau C."/>
            <person name="Kuhl H."/>
            <person name="Suciu R."/>
            <person name="Ciorpac M."/>
            <person name="Holostenco D."/>
            <person name="Gessner J."/>
            <person name="Wuertz S."/>
            <person name="Hohne C."/>
            <person name="Stock M."/>
            <person name="Gislard M."/>
            <person name="Lluch J."/>
            <person name="Milhes M."/>
            <person name="Lampietro C."/>
            <person name="Lopez Roques C."/>
            <person name="Donnadieu C."/>
            <person name="Du K."/>
            <person name="Schartl M."/>
            <person name="Guiguen Y."/>
        </authorList>
    </citation>
    <scope>NUCLEOTIDE SEQUENCE [LARGE SCALE GENOMIC DNA]</scope>
    <source>
        <strain evidence="2">Hh-F2</strain>
        <tissue evidence="2">Blood</tissue>
    </source>
</reference>